<evidence type="ECO:0000256" key="5">
    <source>
        <dbReference type="ARBA" id="ARBA00023163"/>
    </source>
</evidence>
<dbReference type="Proteomes" id="UP000739538">
    <property type="component" value="Unassembled WGS sequence"/>
</dbReference>
<evidence type="ECO:0000256" key="2">
    <source>
        <dbReference type="ARBA" id="ARBA00023015"/>
    </source>
</evidence>
<dbReference type="InterPro" id="IPR013325">
    <property type="entry name" value="RNA_pol_sigma_r2"/>
</dbReference>
<feature type="domain" description="RNA polymerase sigma-70 region 2" evidence="7">
    <location>
        <begin position="53"/>
        <end position="119"/>
    </location>
</feature>
<reference evidence="9" key="2">
    <citation type="journal article" date="2021" name="Microbiome">
        <title>Successional dynamics and alternative stable states in a saline activated sludge microbial community over 9 years.</title>
        <authorList>
            <person name="Wang Y."/>
            <person name="Ye J."/>
            <person name="Ju F."/>
            <person name="Liu L."/>
            <person name="Boyd J.A."/>
            <person name="Deng Y."/>
            <person name="Parks D.H."/>
            <person name="Jiang X."/>
            <person name="Yin X."/>
            <person name="Woodcroft B.J."/>
            <person name="Tyson G.W."/>
            <person name="Hugenholtz P."/>
            <person name="Polz M.F."/>
            <person name="Zhang T."/>
        </authorList>
    </citation>
    <scope>NUCLEOTIDE SEQUENCE</scope>
    <source>
        <strain evidence="9">HKST-UBA02</strain>
    </source>
</reference>
<evidence type="ECO:0000313" key="10">
    <source>
        <dbReference type="Proteomes" id="UP000739538"/>
    </source>
</evidence>
<comment type="caution">
    <text evidence="9">The sequence shown here is derived from an EMBL/GenBank/DDBJ whole genome shotgun (WGS) entry which is preliminary data.</text>
</comment>
<evidence type="ECO:0000259" key="7">
    <source>
        <dbReference type="Pfam" id="PF04542"/>
    </source>
</evidence>
<protein>
    <submittedName>
        <fullName evidence="9">Sigma-70 family RNA polymerase sigma factor</fullName>
    </submittedName>
</protein>
<dbReference type="Pfam" id="PF08281">
    <property type="entry name" value="Sigma70_r4_2"/>
    <property type="match status" value="1"/>
</dbReference>
<dbReference type="SUPFAM" id="SSF88946">
    <property type="entry name" value="Sigma2 domain of RNA polymerase sigma factors"/>
    <property type="match status" value="1"/>
</dbReference>
<keyword evidence="4" id="KW-0238">DNA-binding</keyword>
<dbReference type="InterPro" id="IPR013324">
    <property type="entry name" value="RNA_pol_sigma_r3/r4-like"/>
</dbReference>
<feature type="region of interest" description="Disordered" evidence="6">
    <location>
        <begin position="1"/>
        <end position="30"/>
    </location>
</feature>
<keyword evidence="3" id="KW-0731">Sigma factor</keyword>
<gene>
    <name evidence="9" type="ORF">KDA27_02930</name>
</gene>
<dbReference type="PANTHER" id="PTHR43133">
    <property type="entry name" value="RNA POLYMERASE ECF-TYPE SIGMA FACTO"/>
    <property type="match status" value="1"/>
</dbReference>
<feature type="compositionally biased region" description="Basic and acidic residues" evidence="6">
    <location>
        <begin position="1"/>
        <end position="11"/>
    </location>
</feature>
<dbReference type="NCBIfam" id="TIGR02937">
    <property type="entry name" value="sigma70-ECF"/>
    <property type="match status" value="1"/>
</dbReference>
<dbReference type="SUPFAM" id="SSF88659">
    <property type="entry name" value="Sigma3 and sigma4 domains of RNA polymerase sigma factors"/>
    <property type="match status" value="1"/>
</dbReference>
<reference evidence="9" key="1">
    <citation type="submission" date="2020-04" db="EMBL/GenBank/DDBJ databases">
        <authorList>
            <person name="Zhang T."/>
        </authorList>
    </citation>
    <scope>NUCLEOTIDE SEQUENCE</scope>
    <source>
        <strain evidence="9">HKST-UBA02</strain>
    </source>
</reference>
<dbReference type="PANTHER" id="PTHR43133:SF8">
    <property type="entry name" value="RNA POLYMERASE SIGMA FACTOR HI_1459-RELATED"/>
    <property type="match status" value="1"/>
</dbReference>
<dbReference type="InterPro" id="IPR007627">
    <property type="entry name" value="RNA_pol_sigma70_r2"/>
</dbReference>
<dbReference type="Gene3D" id="1.10.10.10">
    <property type="entry name" value="Winged helix-like DNA-binding domain superfamily/Winged helix DNA-binding domain"/>
    <property type="match status" value="1"/>
</dbReference>
<evidence type="ECO:0000256" key="4">
    <source>
        <dbReference type="ARBA" id="ARBA00023125"/>
    </source>
</evidence>
<accession>A0A956SCT2</accession>
<keyword evidence="2" id="KW-0805">Transcription regulation</keyword>
<name>A0A956SCT2_UNCEI</name>
<evidence type="ECO:0000256" key="6">
    <source>
        <dbReference type="SAM" id="MobiDB-lite"/>
    </source>
</evidence>
<organism evidence="9 10">
    <name type="scientific">Eiseniibacteriota bacterium</name>
    <dbReference type="NCBI Taxonomy" id="2212470"/>
    <lineage>
        <taxon>Bacteria</taxon>
        <taxon>Candidatus Eiseniibacteriota</taxon>
    </lineage>
</organism>
<dbReference type="InterPro" id="IPR014284">
    <property type="entry name" value="RNA_pol_sigma-70_dom"/>
</dbReference>
<dbReference type="Gene3D" id="1.10.1740.10">
    <property type="match status" value="1"/>
</dbReference>
<dbReference type="Pfam" id="PF04542">
    <property type="entry name" value="Sigma70_r2"/>
    <property type="match status" value="1"/>
</dbReference>
<feature type="domain" description="RNA polymerase sigma factor 70 region 4 type 2" evidence="8">
    <location>
        <begin position="162"/>
        <end position="214"/>
    </location>
</feature>
<sequence length="228" mass="25726">MTEPKSDRVVEPEDAVDGTTNGHEADVDASAREMDEEVLRAVQADEPGAFDRFVERFGDRVYGFGMRMCGRPEDAEDVFQESLLTVYRRIRDLRHPGALRTWLFRIVSNHCRSAHRKTREKTLSEALDLDALLPQDGPMEVGPVLPDLADPEQGVYRREIADALEKAVSALPPDYRLVWMLRDVEGLDTRETAEALGIQEGNVKMRLHRARLALRRDLAHLAPAEGGR</sequence>
<comment type="similarity">
    <text evidence="1">Belongs to the sigma-70 factor family. ECF subfamily.</text>
</comment>
<evidence type="ECO:0000256" key="1">
    <source>
        <dbReference type="ARBA" id="ARBA00010641"/>
    </source>
</evidence>
<dbReference type="GO" id="GO:0003677">
    <property type="term" value="F:DNA binding"/>
    <property type="evidence" value="ECO:0007669"/>
    <property type="project" value="UniProtKB-KW"/>
</dbReference>
<proteinExistence type="inferred from homology"/>
<dbReference type="GO" id="GO:0006352">
    <property type="term" value="P:DNA-templated transcription initiation"/>
    <property type="evidence" value="ECO:0007669"/>
    <property type="project" value="InterPro"/>
</dbReference>
<evidence type="ECO:0000313" key="9">
    <source>
        <dbReference type="EMBL" id="MCA9754729.1"/>
    </source>
</evidence>
<evidence type="ECO:0000259" key="8">
    <source>
        <dbReference type="Pfam" id="PF08281"/>
    </source>
</evidence>
<dbReference type="InterPro" id="IPR039425">
    <property type="entry name" value="RNA_pol_sigma-70-like"/>
</dbReference>
<dbReference type="AlphaFoldDB" id="A0A956SCT2"/>
<dbReference type="InterPro" id="IPR013249">
    <property type="entry name" value="RNA_pol_sigma70_r4_t2"/>
</dbReference>
<dbReference type="EMBL" id="JAGQHS010000008">
    <property type="protein sequence ID" value="MCA9754729.1"/>
    <property type="molecule type" value="Genomic_DNA"/>
</dbReference>
<keyword evidence="5" id="KW-0804">Transcription</keyword>
<dbReference type="CDD" id="cd06171">
    <property type="entry name" value="Sigma70_r4"/>
    <property type="match status" value="1"/>
</dbReference>
<evidence type="ECO:0000256" key="3">
    <source>
        <dbReference type="ARBA" id="ARBA00023082"/>
    </source>
</evidence>
<dbReference type="GO" id="GO:0016987">
    <property type="term" value="F:sigma factor activity"/>
    <property type="evidence" value="ECO:0007669"/>
    <property type="project" value="UniProtKB-KW"/>
</dbReference>
<dbReference type="InterPro" id="IPR036388">
    <property type="entry name" value="WH-like_DNA-bd_sf"/>
</dbReference>